<accession>A0A7D8YSD3</accession>
<keyword evidence="3" id="KW-0808">Transferase</keyword>
<dbReference type="AlphaFoldDB" id="A0A7D8YSD3"/>
<organism evidence="3 4">
    <name type="scientific">Lachnellula cervina</name>
    <dbReference type="NCBI Taxonomy" id="1316786"/>
    <lineage>
        <taxon>Eukaryota</taxon>
        <taxon>Fungi</taxon>
        <taxon>Dikarya</taxon>
        <taxon>Ascomycota</taxon>
        <taxon>Pezizomycotina</taxon>
        <taxon>Leotiomycetes</taxon>
        <taxon>Helotiales</taxon>
        <taxon>Lachnaceae</taxon>
        <taxon>Lachnellula</taxon>
    </lineage>
</organism>
<dbReference type="OrthoDB" id="409543at2759"/>
<dbReference type="Proteomes" id="UP000481288">
    <property type="component" value="Unassembled WGS sequence"/>
</dbReference>
<evidence type="ECO:0000256" key="2">
    <source>
        <dbReference type="SAM" id="Phobius"/>
    </source>
</evidence>
<dbReference type="PANTHER" id="PTHR31834:SF8">
    <property type="entry name" value="TRANSFERASE, PUTATIVE (AFU_ORTHOLOGUE AFUA_6G14040)-RELATED"/>
    <property type="match status" value="1"/>
</dbReference>
<dbReference type="SUPFAM" id="SSF53448">
    <property type="entry name" value="Nucleotide-diphospho-sugar transferases"/>
    <property type="match status" value="1"/>
</dbReference>
<gene>
    <name evidence="3" type="primary">och1_0</name>
    <name evidence="3" type="ORF">LCER1_G008438</name>
</gene>
<dbReference type="GO" id="GO:0000136">
    <property type="term" value="C:mannan polymerase complex"/>
    <property type="evidence" value="ECO:0007669"/>
    <property type="project" value="TreeGrafter"/>
</dbReference>
<dbReference type="Gene3D" id="3.90.550.20">
    <property type="match status" value="1"/>
</dbReference>
<dbReference type="Pfam" id="PF04488">
    <property type="entry name" value="Gly_transf_sug"/>
    <property type="match status" value="1"/>
</dbReference>
<proteinExistence type="inferred from homology"/>
<keyword evidence="2" id="KW-0812">Transmembrane</keyword>
<dbReference type="GO" id="GO:0000009">
    <property type="term" value="F:alpha-1,6-mannosyltransferase activity"/>
    <property type="evidence" value="ECO:0007669"/>
    <property type="project" value="InterPro"/>
</dbReference>
<dbReference type="EMBL" id="QGMG01001522">
    <property type="protein sequence ID" value="TVY47191.1"/>
    <property type="molecule type" value="Genomic_DNA"/>
</dbReference>
<comment type="similarity">
    <text evidence="1">Belongs to the glycosyltransferase 32 family.</text>
</comment>
<evidence type="ECO:0000313" key="4">
    <source>
        <dbReference type="Proteomes" id="UP000481288"/>
    </source>
</evidence>
<dbReference type="PANTHER" id="PTHR31834">
    <property type="entry name" value="INITIATION-SPECIFIC ALPHA-1,6-MANNOSYLTRANSFERASE"/>
    <property type="match status" value="1"/>
</dbReference>
<dbReference type="GO" id="GO:0006487">
    <property type="term" value="P:protein N-linked glycosylation"/>
    <property type="evidence" value="ECO:0007669"/>
    <property type="project" value="TreeGrafter"/>
</dbReference>
<sequence>MHYSPRHPLVLKFIGSAVVSAIIYFTLGLAHPVWKSRHILPSVDVISSPSASSALPEKLWYKLGPNGLSDELQGYVDGCLGMNPTFESEFVTDISGDAFVAEHFATRPDIVETFLAVHIPIVKADLLRYLILYTHGGIWNDLDVSCEAPISEWIPAQYQANASIVVGLEFDIDIWVRQFASWTIVAKPQSPHMLTVVEDCIDALHEKSREYNVGIPDLKLNTLGDIVDFSGPRRLTRRILKSLSTNLNTTVGNDEIAHVSEPRLIGDVLVLPDYSFANSMNEQHGDQIPGQVLVTHHYAGSWKNEFGGELPIESNSAGDAEEICMHKILGLENTSNGLNNEKLATQKYAGAPIQPRTYAPEASWNEYCMCAKDMGLGVVDGPAILG</sequence>
<evidence type="ECO:0000313" key="3">
    <source>
        <dbReference type="EMBL" id="TVY47191.1"/>
    </source>
</evidence>
<dbReference type="InterPro" id="IPR039367">
    <property type="entry name" value="Och1-like"/>
</dbReference>
<keyword evidence="2" id="KW-0472">Membrane</keyword>
<protein>
    <submittedName>
        <fullName evidence="3">Initiation-specific alpha-1,6-mannosyltransferase</fullName>
    </submittedName>
</protein>
<feature type="transmembrane region" description="Helical" evidence="2">
    <location>
        <begin position="9"/>
        <end position="34"/>
    </location>
</feature>
<name>A0A7D8YSD3_9HELO</name>
<keyword evidence="4" id="KW-1185">Reference proteome</keyword>
<keyword evidence="2" id="KW-1133">Transmembrane helix</keyword>
<evidence type="ECO:0000256" key="1">
    <source>
        <dbReference type="ARBA" id="ARBA00009003"/>
    </source>
</evidence>
<comment type="caution">
    <text evidence="3">The sequence shown here is derived from an EMBL/GenBank/DDBJ whole genome shotgun (WGS) entry which is preliminary data.</text>
</comment>
<dbReference type="InterPro" id="IPR007577">
    <property type="entry name" value="GlycoTrfase_DXD_sugar-bd_CS"/>
</dbReference>
<keyword evidence="3" id="KW-0328">Glycosyltransferase</keyword>
<dbReference type="InterPro" id="IPR029044">
    <property type="entry name" value="Nucleotide-diphossugar_trans"/>
</dbReference>
<reference evidence="3 4" key="1">
    <citation type="submission" date="2018-05" db="EMBL/GenBank/DDBJ databases">
        <title>Whole genome sequencing for identification of molecular markers to develop diagnostic detection tools for the regulated plant pathogen Lachnellula willkommii.</title>
        <authorList>
            <person name="Giroux E."/>
            <person name="Bilodeau G."/>
        </authorList>
    </citation>
    <scope>NUCLEOTIDE SEQUENCE [LARGE SCALE GENOMIC DNA]</scope>
    <source>
        <strain evidence="3 4">CBS 625.97</strain>
    </source>
</reference>